<feature type="compositionally biased region" description="Polar residues" evidence="2">
    <location>
        <begin position="380"/>
        <end position="390"/>
    </location>
</feature>
<organism evidence="3 4">
    <name type="scientific">Cuscuta campestris</name>
    <dbReference type="NCBI Taxonomy" id="132261"/>
    <lineage>
        <taxon>Eukaryota</taxon>
        <taxon>Viridiplantae</taxon>
        <taxon>Streptophyta</taxon>
        <taxon>Embryophyta</taxon>
        <taxon>Tracheophyta</taxon>
        <taxon>Spermatophyta</taxon>
        <taxon>Magnoliopsida</taxon>
        <taxon>eudicotyledons</taxon>
        <taxon>Gunneridae</taxon>
        <taxon>Pentapetalae</taxon>
        <taxon>asterids</taxon>
        <taxon>lamiids</taxon>
        <taxon>Solanales</taxon>
        <taxon>Convolvulaceae</taxon>
        <taxon>Cuscuteae</taxon>
        <taxon>Cuscuta</taxon>
        <taxon>Cuscuta subgen. Grammica</taxon>
        <taxon>Cuscuta sect. Cleistogrammica</taxon>
    </lineage>
</organism>
<feature type="compositionally biased region" description="Polar residues" evidence="2">
    <location>
        <begin position="289"/>
        <end position="298"/>
    </location>
</feature>
<feature type="region of interest" description="Disordered" evidence="2">
    <location>
        <begin position="350"/>
        <end position="397"/>
    </location>
</feature>
<evidence type="ECO:0000313" key="3">
    <source>
        <dbReference type="EMBL" id="VFQ68907.1"/>
    </source>
</evidence>
<gene>
    <name evidence="3" type="ORF">CCAM_LOCUS10683</name>
</gene>
<dbReference type="OrthoDB" id="1839251at2759"/>
<feature type="coiled-coil region" evidence="1">
    <location>
        <begin position="473"/>
        <end position="518"/>
    </location>
</feature>
<dbReference type="EMBL" id="OOIL02000747">
    <property type="protein sequence ID" value="VFQ68907.1"/>
    <property type="molecule type" value="Genomic_DNA"/>
</dbReference>
<evidence type="ECO:0000313" key="4">
    <source>
        <dbReference type="Proteomes" id="UP000595140"/>
    </source>
</evidence>
<dbReference type="AlphaFoldDB" id="A0A484KZ57"/>
<evidence type="ECO:0000256" key="2">
    <source>
        <dbReference type="SAM" id="MobiDB-lite"/>
    </source>
</evidence>
<keyword evidence="4" id="KW-1185">Reference proteome</keyword>
<dbReference type="Proteomes" id="UP000595140">
    <property type="component" value="Unassembled WGS sequence"/>
</dbReference>
<feature type="region of interest" description="Disordered" evidence="2">
    <location>
        <begin position="283"/>
        <end position="314"/>
    </location>
</feature>
<sequence>MSSQSSIFRQSEPERAAEGSVAGPAQESDSRSPSVEEIAEAVEVPLQSEPRNQRRTTLKDSGIRAQRCTLTREEYRKAKRLASALGVTVRRPTSEQSVFDAPPGCFAIHLKSLEYGFRFPLHQLVIDFFLHFDFLPCQVVPKSHRYLAGFLIRCQGTGVRPDLARFLLLFWLAKSSGRANSDSGSYASIFQRQEKLFKTRKDSAKSWKGKFVFVSLSSGSPFRKEPLSSFRRRSACVTSDKMLEDVETLCRGGPFEVGSIVTNDALAALGFVFLSPDDTQRSIEEGPSGQCNLSSSAIRGSRLPRIPPRRSFTAKSSPHRLSFLVCAGEIMLSSAERLKLMFPDAPSGNSWAPTVAGRPPIPPVKPTPEAAQKKKRKETASANDTPQGSESPMMKDFGHPKYVKAAFPAGVSFLDRDYDPETFLRSLTPLTDRAKIQDVDRETLASDMFHEMGSAMMRMVDMSQRLRTNEADRSRAYVEIADLNEALKAAKEQARQAEERAQQLAEEAARKARQEARDQAVAEFLASDAFQEETFARMNDLLKAWGQTPEGKAFAHSEGTSWYNLGLFRAQQVLTDRFLTGEDFPEPCDHPDELDTSIYYTNGGNPAGEQPNAE</sequence>
<feature type="region of interest" description="Disordered" evidence="2">
    <location>
        <begin position="1"/>
        <end position="60"/>
    </location>
</feature>
<protein>
    <submittedName>
        <fullName evidence="3">Uncharacterized protein</fullName>
    </submittedName>
</protein>
<evidence type="ECO:0000256" key="1">
    <source>
        <dbReference type="SAM" id="Coils"/>
    </source>
</evidence>
<proteinExistence type="predicted"/>
<accession>A0A484KZ57</accession>
<feature type="region of interest" description="Disordered" evidence="2">
    <location>
        <begin position="585"/>
        <end position="614"/>
    </location>
</feature>
<keyword evidence="1" id="KW-0175">Coiled coil</keyword>
<dbReference type="PANTHER" id="PTHR31099:SF28">
    <property type="entry name" value="F5J5.12"/>
    <property type="match status" value="1"/>
</dbReference>
<dbReference type="PANTHER" id="PTHR31099">
    <property type="entry name" value="OS06G0165300 PROTEIN"/>
    <property type="match status" value="1"/>
</dbReference>
<name>A0A484KZ57_9ASTE</name>
<reference evidence="3 4" key="1">
    <citation type="submission" date="2018-04" db="EMBL/GenBank/DDBJ databases">
        <authorList>
            <person name="Vogel A."/>
        </authorList>
    </citation>
    <scope>NUCLEOTIDE SEQUENCE [LARGE SCALE GENOMIC DNA]</scope>
</reference>